<dbReference type="EMBL" id="PYGD01000007">
    <property type="protein sequence ID" value="PSK90674.1"/>
    <property type="molecule type" value="Genomic_DNA"/>
</dbReference>
<evidence type="ECO:0000313" key="2">
    <source>
        <dbReference type="EMBL" id="PSK90674.1"/>
    </source>
</evidence>
<gene>
    <name evidence="2" type="ORF">B0I18_10784</name>
</gene>
<dbReference type="Proteomes" id="UP000240572">
    <property type="component" value="Unassembled WGS sequence"/>
</dbReference>
<dbReference type="Pfam" id="PF13672">
    <property type="entry name" value="PP2C_2"/>
    <property type="match status" value="1"/>
</dbReference>
<dbReference type="InterPro" id="IPR001932">
    <property type="entry name" value="PPM-type_phosphatase-like_dom"/>
</dbReference>
<organism evidence="2 3">
    <name type="scientific">Taibaiella chishuiensis</name>
    <dbReference type="NCBI Taxonomy" id="1434707"/>
    <lineage>
        <taxon>Bacteria</taxon>
        <taxon>Pseudomonadati</taxon>
        <taxon>Bacteroidota</taxon>
        <taxon>Chitinophagia</taxon>
        <taxon>Chitinophagales</taxon>
        <taxon>Chitinophagaceae</taxon>
        <taxon>Taibaiella</taxon>
    </lineage>
</organism>
<keyword evidence="3" id="KW-1185">Reference proteome</keyword>
<name>A0A2P8D0C9_9BACT</name>
<dbReference type="InterPro" id="IPR036457">
    <property type="entry name" value="PPM-type-like_dom_sf"/>
</dbReference>
<proteinExistence type="predicted"/>
<dbReference type="Gene3D" id="3.60.40.10">
    <property type="entry name" value="PPM-type phosphatase domain"/>
    <property type="match status" value="1"/>
</dbReference>
<reference evidence="2 3" key="1">
    <citation type="submission" date="2018-03" db="EMBL/GenBank/DDBJ databases">
        <title>Genomic Encyclopedia of Type Strains, Phase III (KMG-III): the genomes of soil and plant-associated and newly described type strains.</title>
        <authorList>
            <person name="Whitman W."/>
        </authorList>
    </citation>
    <scope>NUCLEOTIDE SEQUENCE [LARGE SCALE GENOMIC DNA]</scope>
    <source>
        <strain evidence="2 3">CGMCC 1.12700</strain>
    </source>
</reference>
<dbReference type="OrthoDB" id="963478at2"/>
<protein>
    <submittedName>
        <fullName evidence="2">Protein phosphatase 2C-like protein</fullName>
    </submittedName>
</protein>
<accession>A0A2P8D0C9</accession>
<evidence type="ECO:0000259" key="1">
    <source>
        <dbReference type="SMART" id="SM00332"/>
    </source>
</evidence>
<comment type="caution">
    <text evidence="2">The sequence shown here is derived from an EMBL/GenBank/DDBJ whole genome shotgun (WGS) entry which is preliminary data.</text>
</comment>
<sequence>MDPKLYIEKLFEVKQMPVAPHQAALFEEFCSNASYLEAATDILRKQQLLMDAWSLNNRINDIKRQQVMIPNGTVGKVYGAQLDTTGWGWQDLVLLELEGLEAIGLAYDPETQQIRGIPEQNGDFKLKLKFKVTGEAEDAVPNEKLIPLIINPDPKSLWKTTPSDNTDPFWKADETAVSAPLGDRHIVAASKRGRSHANTGAFRDDDFAFAHFATSGWSVVAVSDGAGSAKFSRQGSRIACDTVVQYLGNKAEGGDFAELDTLLEAYNTNTGTDLQKKISLHIYQALGGAAQQAYKEIEAFAKEQGAGIRDFHATLIFALVKKYKSGYAVLTFGVGDCPIGLISKDRSAVHLMNKLDVGEFGGGTRFITMPEIFRDDLSGRFGFKFVEDFTALMLMTDGIYDPKFEVEANLEQVSKWDGFLRDLEGDNADLARVNLDADNPDIATELSVWMDFWSPGNHDDRTLVIIF</sequence>
<dbReference type="RefSeq" id="WP_106523954.1">
    <property type="nucleotide sequence ID" value="NZ_PYGD01000007.1"/>
</dbReference>
<dbReference type="SUPFAM" id="SSF81606">
    <property type="entry name" value="PP2C-like"/>
    <property type="match status" value="1"/>
</dbReference>
<dbReference type="SMART" id="SM00332">
    <property type="entry name" value="PP2Cc"/>
    <property type="match status" value="1"/>
</dbReference>
<evidence type="ECO:0000313" key="3">
    <source>
        <dbReference type="Proteomes" id="UP000240572"/>
    </source>
</evidence>
<dbReference type="AlphaFoldDB" id="A0A2P8D0C9"/>
<feature type="domain" description="PPM-type phosphatase" evidence="1">
    <location>
        <begin position="164"/>
        <end position="466"/>
    </location>
</feature>